<dbReference type="Proteomes" id="UP000176604">
    <property type="component" value="Unassembled WGS sequence"/>
</dbReference>
<dbReference type="AlphaFoldDB" id="A0A1F7ULA6"/>
<accession>A0A1F7ULA6</accession>
<dbReference type="InterPro" id="IPR000086">
    <property type="entry name" value="NUDIX_hydrolase_dom"/>
</dbReference>
<reference evidence="2 3" key="1">
    <citation type="journal article" date="2016" name="Nat. Commun.">
        <title>Thousands of microbial genomes shed light on interconnected biogeochemical processes in an aquifer system.</title>
        <authorList>
            <person name="Anantharaman K."/>
            <person name="Brown C.T."/>
            <person name="Hug L.A."/>
            <person name="Sharon I."/>
            <person name="Castelle C.J."/>
            <person name="Probst A.J."/>
            <person name="Thomas B.C."/>
            <person name="Singh A."/>
            <person name="Wilkins M.J."/>
            <person name="Karaoz U."/>
            <person name="Brodie E.L."/>
            <person name="Williams K.H."/>
            <person name="Hubbard S.S."/>
            <person name="Banfield J.F."/>
        </authorList>
    </citation>
    <scope>NUCLEOTIDE SEQUENCE [LARGE SCALE GENOMIC DNA]</scope>
</reference>
<evidence type="ECO:0000313" key="2">
    <source>
        <dbReference type="EMBL" id="OGL78498.1"/>
    </source>
</evidence>
<organism evidence="2 3">
    <name type="scientific">Candidatus Uhrbacteria bacterium RIFCSPHIGHO2_12_FULL_54_23</name>
    <dbReference type="NCBI Taxonomy" id="1802397"/>
    <lineage>
        <taxon>Bacteria</taxon>
        <taxon>Candidatus Uhriibacteriota</taxon>
    </lineage>
</organism>
<dbReference type="SUPFAM" id="SSF55811">
    <property type="entry name" value="Nudix"/>
    <property type="match status" value="1"/>
</dbReference>
<dbReference type="PROSITE" id="PS51462">
    <property type="entry name" value="NUDIX"/>
    <property type="match status" value="1"/>
</dbReference>
<feature type="domain" description="Nudix hydrolase" evidence="1">
    <location>
        <begin position="35"/>
        <end position="168"/>
    </location>
</feature>
<sequence length="176" mass="20023">MSITDPQDEIFPLVNERGEIIGKTTRREAHSNPALIHPVVGIFVFNPRGGMLLQKRSAQKDLNPNCWTISVGGHMHYGDTPVEAAVREAKEEIGLEIDAERLHPLGEGLKRNTKETEYWYGFRYDLLEDVTLVAHPDEVAELRFVPLDELRRMMRDPSVLWAADPKRLIQAFILAP</sequence>
<dbReference type="CDD" id="cd04692">
    <property type="entry name" value="NUDIX_Hydrolase"/>
    <property type="match status" value="1"/>
</dbReference>
<dbReference type="Pfam" id="PF00293">
    <property type="entry name" value="NUDIX"/>
    <property type="match status" value="1"/>
</dbReference>
<comment type="caution">
    <text evidence="2">The sequence shown here is derived from an EMBL/GenBank/DDBJ whole genome shotgun (WGS) entry which is preliminary data.</text>
</comment>
<protein>
    <recommendedName>
        <fullName evidence="1">Nudix hydrolase domain-containing protein</fullName>
    </recommendedName>
</protein>
<dbReference type="PANTHER" id="PTHR10885">
    <property type="entry name" value="ISOPENTENYL-DIPHOSPHATE DELTA-ISOMERASE"/>
    <property type="match status" value="1"/>
</dbReference>
<name>A0A1F7ULA6_9BACT</name>
<dbReference type="GO" id="GO:0003824">
    <property type="term" value="F:catalytic activity"/>
    <property type="evidence" value="ECO:0007669"/>
    <property type="project" value="UniProtKB-ARBA"/>
</dbReference>
<dbReference type="Gene3D" id="3.90.79.10">
    <property type="entry name" value="Nucleoside Triphosphate Pyrophosphohydrolase"/>
    <property type="match status" value="1"/>
</dbReference>
<dbReference type="STRING" id="1802397.A3J43_03925"/>
<evidence type="ECO:0000259" key="1">
    <source>
        <dbReference type="PROSITE" id="PS51462"/>
    </source>
</evidence>
<proteinExistence type="predicted"/>
<dbReference type="PANTHER" id="PTHR10885:SF0">
    <property type="entry name" value="ISOPENTENYL-DIPHOSPHATE DELTA-ISOMERASE"/>
    <property type="match status" value="1"/>
</dbReference>
<dbReference type="EMBL" id="MGEF01000030">
    <property type="protein sequence ID" value="OGL78498.1"/>
    <property type="molecule type" value="Genomic_DNA"/>
</dbReference>
<gene>
    <name evidence="2" type="ORF">A3J43_03925</name>
</gene>
<evidence type="ECO:0000313" key="3">
    <source>
        <dbReference type="Proteomes" id="UP000176604"/>
    </source>
</evidence>
<dbReference type="InterPro" id="IPR015797">
    <property type="entry name" value="NUDIX_hydrolase-like_dom_sf"/>
</dbReference>